<dbReference type="Gene3D" id="2.10.270.10">
    <property type="entry name" value="Cholin Binding"/>
    <property type="match status" value="1"/>
</dbReference>
<evidence type="ECO:0000256" key="2">
    <source>
        <dbReference type="PROSITE-ProRule" id="PRU00591"/>
    </source>
</evidence>
<evidence type="ECO:0000256" key="3">
    <source>
        <dbReference type="SAM" id="SignalP"/>
    </source>
</evidence>
<keyword evidence="1" id="KW-0677">Repeat</keyword>
<evidence type="ECO:0000313" key="4">
    <source>
        <dbReference type="EMBL" id="PPV17622.1"/>
    </source>
</evidence>
<evidence type="ECO:0000313" key="5">
    <source>
        <dbReference type="Proteomes" id="UP000238081"/>
    </source>
</evidence>
<feature type="non-terminal residue" evidence="4">
    <location>
        <position position="555"/>
    </location>
</feature>
<organism evidence="4 5">
    <name type="scientific">Clostridium butyricum</name>
    <dbReference type="NCBI Taxonomy" id="1492"/>
    <lineage>
        <taxon>Bacteria</taxon>
        <taxon>Bacillati</taxon>
        <taxon>Bacillota</taxon>
        <taxon>Clostridia</taxon>
        <taxon>Eubacteriales</taxon>
        <taxon>Clostridiaceae</taxon>
        <taxon>Clostridium</taxon>
    </lineage>
</organism>
<dbReference type="SUPFAM" id="SSF69360">
    <property type="entry name" value="Cell wall binding repeat"/>
    <property type="match status" value="1"/>
</dbReference>
<dbReference type="RefSeq" id="WP_104675531.1">
    <property type="nucleotide sequence ID" value="NZ_LRDH01000007.1"/>
</dbReference>
<feature type="repeat" description="Cell wall-binding" evidence="2">
    <location>
        <begin position="529"/>
        <end position="548"/>
    </location>
</feature>
<reference evidence="4 5" key="1">
    <citation type="submission" date="2016-01" db="EMBL/GenBank/DDBJ databases">
        <title>Characterization of the Clostridium difficile lineages that are prevalent in Hong Kong and China.</title>
        <authorList>
            <person name="Kwok J.S.-L."/>
            <person name="Lam W.-Y."/>
            <person name="Ip M."/>
            <person name="Chan T.-F."/>
            <person name="Hawkey P.M."/>
            <person name="Tsui S.K.-W."/>
        </authorList>
    </citation>
    <scope>NUCLEOTIDE SEQUENCE [LARGE SCALE GENOMIC DNA]</scope>
    <source>
        <strain evidence="4 5">300064</strain>
    </source>
</reference>
<comment type="caution">
    <text evidence="4">The sequence shown here is derived from an EMBL/GenBank/DDBJ whole genome shotgun (WGS) entry which is preliminary data.</text>
</comment>
<feature type="signal peptide" evidence="3">
    <location>
        <begin position="1"/>
        <end position="26"/>
    </location>
</feature>
<dbReference type="EMBL" id="LRDH01000007">
    <property type="protein sequence ID" value="PPV17622.1"/>
    <property type="molecule type" value="Genomic_DNA"/>
</dbReference>
<dbReference type="AlphaFoldDB" id="A0A2S7FEW0"/>
<protein>
    <submittedName>
        <fullName evidence="4">PspC family transcriptional regulator</fullName>
    </submittedName>
</protein>
<dbReference type="Proteomes" id="UP000238081">
    <property type="component" value="Unassembled WGS sequence"/>
</dbReference>
<gene>
    <name evidence="4" type="ORF">AWN73_20505</name>
</gene>
<sequence>MFKRSSKMTALLVAAAAVVSIVPASASERLGTKDGTITNARAYDGGYVYDGYRTDDDDAALYYNNGSKDVNTDEDEDYDTYTLERYGDKYSTVKDGNDEYLLDLSNGKIDNDETLEDKLDNAKNKLKSKLNKEDRYTLFKNGDNDFEKDADKFAANDNSVKRILSDKYGEVWYQFAAAGDEDAIKRTTGAAVNGKVGYYQGFSNDSGKYIDVTQDCNIYAYDTDKDKTVKIEEYGKTYSTNNLMAQLDSVTPISQDKDNLYVVAKVVISGEKQADTTQYYLQKISKSQGDKKDGGYLPKDTTSYLLNVKMDEYKDADGKSQRLYDDGDSSDAADVIMSYVDGTSFDDGYCKNIEVIDGNVYATLVKDSKIKMFKIKLKKDKLDVTEAVDKKDGSKVKDVDVYTAKKDSDWDHDVVDAATSKDGERYSIDADGNTWILDKGKILKSEGTEFKEMYTCDRSIDKLDVYDENNLIAWSSDGDVYTTVAEGKKQTDEDAGVDTDKKDETPVVKAGWDKNADGTWAFYKDGAKVTGWLNDKGTWYYLDAAGTMKTGWVQA</sequence>
<dbReference type="PROSITE" id="PS51170">
    <property type="entry name" value="CW"/>
    <property type="match status" value="1"/>
</dbReference>
<evidence type="ECO:0000256" key="1">
    <source>
        <dbReference type="ARBA" id="ARBA00022737"/>
    </source>
</evidence>
<proteinExistence type="predicted"/>
<accession>A0A2S7FEW0</accession>
<keyword evidence="3" id="KW-0732">Signal</keyword>
<dbReference type="InterPro" id="IPR018337">
    <property type="entry name" value="Cell_wall/Cho-bd_repeat"/>
</dbReference>
<feature type="chain" id="PRO_5015479222" evidence="3">
    <location>
        <begin position="27"/>
        <end position="555"/>
    </location>
</feature>
<name>A0A2S7FEW0_CLOBU</name>
<dbReference type="Pfam" id="PF01473">
    <property type="entry name" value="Choline_bind_1"/>
    <property type="match status" value="1"/>
</dbReference>